<evidence type="ECO:0000313" key="2">
    <source>
        <dbReference type="Proteomes" id="UP000033115"/>
    </source>
</evidence>
<gene>
    <name evidence="1" type="ORF">CSCA_1463</name>
</gene>
<dbReference type="Proteomes" id="UP000033115">
    <property type="component" value="Chromosome"/>
</dbReference>
<sequence>MNYTIKDVLDKLIEIEINMSSIYEHISNLQFDEEYMNLKTLAKVMCNEERRHVVYFKQIKNDISADENIEIDFLTYDKISTLIYEFTNKIREFNKYSVKEFLKDIFNFEKENVALLIYIKGKIAKNSLTINSTNYKILSKLIDEENKHVKNIGEYL</sequence>
<dbReference type="RefSeq" id="WP_029160012.1">
    <property type="nucleotide sequence ID" value="NZ_CP009933.1"/>
</dbReference>
<dbReference type="InterPro" id="IPR009078">
    <property type="entry name" value="Ferritin-like_SF"/>
</dbReference>
<protein>
    <recommendedName>
        <fullName evidence="3">Rubrerythrin diiron-binding domain-containing protein</fullName>
    </recommendedName>
</protein>
<name>A0A0E3M5V1_CLOSL</name>
<dbReference type="STRING" id="1548.CSCA_1463"/>
<dbReference type="SUPFAM" id="SSF47240">
    <property type="entry name" value="Ferritin-like"/>
    <property type="match status" value="1"/>
</dbReference>
<reference evidence="1 2" key="1">
    <citation type="journal article" date="2015" name="J. Biotechnol.">
        <title>Complete genome sequence of a malodorant-producing acetogen, Clostridium scatologenes ATCC 25775(T).</title>
        <authorList>
            <person name="Zhu Z."/>
            <person name="Guo T."/>
            <person name="Zheng H."/>
            <person name="Song T."/>
            <person name="Ouyang P."/>
            <person name="Xie J."/>
        </authorList>
    </citation>
    <scope>NUCLEOTIDE SEQUENCE [LARGE SCALE GENOMIC DNA]</scope>
    <source>
        <strain evidence="1 2">ATCC 25775</strain>
    </source>
</reference>
<accession>A0A0E3M5V1</accession>
<dbReference type="KEGG" id="csq:CSCA_1463"/>
<dbReference type="AlphaFoldDB" id="A0A0E3M5V1"/>
<dbReference type="InterPro" id="IPR012347">
    <property type="entry name" value="Ferritin-like"/>
</dbReference>
<evidence type="ECO:0000313" key="1">
    <source>
        <dbReference type="EMBL" id="AKA68588.1"/>
    </source>
</evidence>
<keyword evidence="2" id="KW-1185">Reference proteome</keyword>
<evidence type="ECO:0008006" key="3">
    <source>
        <dbReference type="Google" id="ProtNLM"/>
    </source>
</evidence>
<dbReference type="HOGENOM" id="CLU_139640_0_0_9"/>
<organism evidence="1 2">
    <name type="scientific">Clostridium scatologenes</name>
    <dbReference type="NCBI Taxonomy" id="1548"/>
    <lineage>
        <taxon>Bacteria</taxon>
        <taxon>Bacillati</taxon>
        <taxon>Bacillota</taxon>
        <taxon>Clostridia</taxon>
        <taxon>Eubacteriales</taxon>
        <taxon>Clostridiaceae</taxon>
        <taxon>Clostridium</taxon>
    </lineage>
</organism>
<dbReference type="EMBL" id="CP009933">
    <property type="protein sequence ID" value="AKA68588.1"/>
    <property type="molecule type" value="Genomic_DNA"/>
</dbReference>
<dbReference type="Gene3D" id="1.20.1260.10">
    <property type="match status" value="1"/>
</dbReference>
<proteinExistence type="predicted"/>